<sequence length="79" mass="9569">MTIRKRQVNRIVDELKEIRRISTMDSADFSNSTDKPMDLPKERKGVTAYVKRLTRLWRWTWLTEPLDRAIDQLEHELNR</sequence>
<protein>
    <submittedName>
        <fullName evidence="1">Uncharacterized protein</fullName>
    </submittedName>
</protein>
<comment type="caution">
    <text evidence="1">The sequence shown here is derived from an EMBL/GenBank/DDBJ whole genome shotgun (WGS) entry which is preliminary data.</text>
</comment>
<gene>
    <name evidence="1" type="ORF">LCGC14_0415750</name>
</gene>
<reference evidence="1" key="1">
    <citation type="journal article" date="2015" name="Nature">
        <title>Complex archaea that bridge the gap between prokaryotes and eukaryotes.</title>
        <authorList>
            <person name="Spang A."/>
            <person name="Saw J.H."/>
            <person name="Jorgensen S.L."/>
            <person name="Zaremba-Niedzwiedzka K."/>
            <person name="Martijn J."/>
            <person name="Lind A.E."/>
            <person name="van Eijk R."/>
            <person name="Schleper C."/>
            <person name="Guy L."/>
            <person name="Ettema T.J."/>
        </authorList>
    </citation>
    <scope>NUCLEOTIDE SEQUENCE</scope>
</reference>
<evidence type="ECO:0000313" key="1">
    <source>
        <dbReference type="EMBL" id="KKN71929.1"/>
    </source>
</evidence>
<organism evidence="1">
    <name type="scientific">marine sediment metagenome</name>
    <dbReference type="NCBI Taxonomy" id="412755"/>
    <lineage>
        <taxon>unclassified sequences</taxon>
        <taxon>metagenomes</taxon>
        <taxon>ecological metagenomes</taxon>
    </lineage>
</organism>
<dbReference type="EMBL" id="LAZR01000373">
    <property type="protein sequence ID" value="KKN71929.1"/>
    <property type="molecule type" value="Genomic_DNA"/>
</dbReference>
<proteinExistence type="predicted"/>
<accession>A0A0F9SYE4</accession>
<dbReference type="AlphaFoldDB" id="A0A0F9SYE4"/>
<name>A0A0F9SYE4_9ZZZZ</name>